<name>A0A177E6B9_9BACT</name>
<proteinExistence type="predicted"/>
<gene>
    <name evidence="2" type="ORF">TH606_06710</name>
</gene>
<sequence>MVRKEGSIAPFFLFLAFALAFYTLIKITSFYYQDRKKEIFSFSLRGVCPHCCHCEEACRADEAVSKPFASFSQAKQFETVNIG</sequence>
<keyword evidence="1" id="KW-1133">Transmembrane helix</keyword>
<keyword evidence="3" id="KW-1185">Reference proteome</keyword>
<dbReference type="EMBL" id="LSFI01000028">
    <property type="protein sequence ID" value="OAG27497.1"/>
    <property type="molecule type" value="Genomic_DNA"/>
</dbReference>
<feature type="transmembrane region" description="Helical" evidence="1">
    <location>
        <begin position="12"/>
        <end position="32"/>
    </location>
</feature>
<keyword evidence="1" id="KW-0472">Membrane</keyword>
<keyword evidence="1" id="KW-0812">Transmembrane</keyword>
<evidence type="ECO:0000313" key="3">
    <source>
        <dbReference type="Proteomes" id="UP000076964"/>
    </source>
</evidence>
<evidence type="ECO:0000313" key="2">
    <source>
        <dbReference type="EMBL" id="OAG27497.1"/>
    </source>
</evidence>
<reference evidence="2 3" key="1">
    <citation type="submission" date="2016-02" db="EMBL/GenBank/DDBJ databases">
        <title>Draft genome sequence of Thermodesulfatator sp. S606.</title>
        <authorList>
            <person name="Lai Q."/>
            <person name="Cao J."/>
            <person name="Dupont S."/>
            <person name="Shao Z."/>
            <person name="Jebbar M."/>
            <person name="Alain K."/>
        </authorList>
    </citation>
    <scope>NUCLEOTIDE SEQUENCE [LARGE SCALE GENOMIC DNA]</scope>
    <source>
        <strain evidence="2 3">S606</strain>
    </source>
</reference>
<accession>A0A177E6B9</accession>
<evidence type="ECO:0000256" key="1">
    <source>
        <dbReference type="SAM" id="Phobius"/>
    </source>
</evidence>
<dbReference type="Proteomes" id="UP000076964">
    <property type="component" value="Unassembled WGS sequence"/>
</dbReference>
<comment type="caution">
    <text evidence="2">The sequence shown here is derived from an EMBL/GenBank/DDBJ whole genome shotgun (WGS) entry which is preliminary data.</text>
</comment>
<dbReference type="AlphaFoldDB" id="A0A177E6B9"/>
<protein>
    <submittedName>
        <fullName evidence="2">Uncharacterized protein</fullName>
    </submittedName>
</protein>
<organism evidence="2 3">
    <name type="scientific">Thermodesulfatator autotrophicus</name>
    <dbReference type="NCBI Taxonomy" id="1795632"/>
    <lineage>
        <taxon>Bacteria</taxon>
        <taxon>Pseudomonadati</taxon>
        <taxon>Thermodesulfobacteriota</taxon>
        <taxon>Thermodesulfobacteria</taxon>
        <taxon>Thermodesulfobacteriales</taxon>
        <taxon>Thermodesulfatatoraceae</taxon>
        <taxon>Thermodesulfatator</taxon>
    </lineage>
</organism>